<dbReference type="EMBL" id="LAZR01017550">
    <property type="protein sequence ID" value="KKL99932.1"/>
    <property type="molecule type" value="Genomic_DNA"/>
</dbReference>
<protein>
    <submittedName>
        <fullName evidence="1">Uncharacterized protein</fullName>
    </submittedName>
</protein>
<name>A0A0F9JLV7_9ZZZZ</name>
<proteinExistence type="predicted"/>
<accession>A0A0F9JLV7</accession>
<feature type="non-terminal residue" evidence="1">
    <location>
        <position position="1"/>
    </location>
</feature>
<comment type="caution">
    <text evidence="1">The sequence shown here is derived from an EMBL/GenBank/DDBJ whole genome shotgun (WGS) entry which is preliminary data.</text>
</comment>
<reference evidence="1" key="1">
    <citation type="journal article" date="2015" name="Nature">
        <title>Complex archaea that bridge the gap between prokaryotes and eukaryotes.</title>
        <authorList>
            <person name="Spang A."/>
            <person name="Saw J.H."/>
            <person name="Jorgensen S.L."/>
            <person name="Zaremba-Niedzwiedzka K."/>
            <person name="Martijn J."/>
            <person name="Lind A.E."/>
            <person name="van Eijk R."/>
            <person name="Schleper C."/>
            <person name="Guy L."/>
            <person name="Ettema T.J."/>
        </authorList>
    </citation>
    <scope>NUCLEOTIDE SEQUENCE</scope>
</reference>
<organism evidence="1">
    <name type="scientific">marine sediment metagenome</name>
    <dbReference type="NCBI Taxonomy" id="412755"/>
    <lineage>
        <taxon>unclassified sequences</taxon>
        <taxon>metagenomes</taxon>
        <taxon>ecological metagenomes</taxon>
    </lineage>
</organism>
<dbReference type="AlphaFoldDB" id="A0A0F9JLV7"/>
<gene>
    <name evidence="1" type="ORF">LCGC14_1809450</name>
</gene>
<sequence>TKEAKRLLLKMPRLKFTKPKRRRNPKGMCGCCGEKIKNKLRSSLYCKSCAKEIEVITNRIHGNIKYTRNQFPDFKIKIKVIIKKK</sequence>
<evidence type="ECO:0000313" key="1">
    <source>
        <dbReference type="EMBL" id="KKL99932.1"/>
    </source>
</evidence>